<name>A0A1Z3NDK8_BDEBC</name>
<dbReference type="Proteomes" id="UP000197003">
    <property type="component" value="Chromosome"/>
</dbReference>
<evidence type="ECO:0000259" key="3">
    <source>
        <dbReference type="Pfam" id="PF13505"/>
    </source>
</evidence>
<keyword evidence="1 2" id="KW-0732">Signal</keyword>
<dbReference type="Pfam" id="PF13505">
    <property type="entry name" value="OMP_b-brl"/>
    <property type="match status" value="1"/>
</dbReference>
<dbReference type="InterPro" id="IPR011250">
    <property type="entry name" value="OMP/PagP_B-barrel"/>
</dbReference>
<sequence length="190" mass="20847">MKKFLSLTLLAVLISTSMPAYAMFTELGLSYGRKTTTFDKDNSFDSESITGSLSLYFLERLALELSYTDATGLREEKASPSDARRTTTQKSQILGADLILVFADKTALFQPYIKGGGAQISRYQQIKIEGQDTYTIEPESVTVPSYGVGLKIKVTESLGIKLSYDVWKTPIGDGLQTDDSSIRAGVTWAL</sequence>
<dbReference type="RefSeq" id="WP_088566907.1">
    <property type="nucleotide sequence ID" value="NZ_CP020946.1"/>
</dbReference>
<accession>A0A1Z3NDK8</accession>
<feature type="domain" description="Outer membrane protein beta-barrel" evidence="3">
    <location>
        <begin position="9"/>
        <end position="187"/>
    </location>
</feature>
<dbReference type="OrthoDB" id="5293115at2"/>
<evidence type="ECO:0000256" key="2">
    <source>
        <dbReference type="SAM" id="SignalP"/>
    </source>
</evidence>
<dbReference type="AlphaFoldDB" id="A0A1Z3NDK8"/>
<evidence type="ECO:0000256" key="1">
    <source>
        <dbReference type="ARBA" id="ARBA00022729"/>
    </source>
</evidence>
<protein>
    <recommendedName>
        <fullName evidence="3">Outer membrane protein beta-barrel domain-containing protein</fullName>
    </recommendedName>
</protein>
<dbReference type="SUPFAM" id="SSF56925">
    <property type="entry name" value="OMPA-like"/>
    <property type="match status" value="1"/>
</dbReference>
<gene>
    <name evidence="4" type="ORF">B9G79_14690</name>
</gene>
<feature type="chain" id="PRO_5012667276" description="Outer membrane protein beta-barrel domain-containing protein" evidence="2">
    <location>
        <begin position="23"/>
        <end position="190"/>
    </location>
</feature>
<proteinExistence type="predicted"/>
<dbReference type="Gene3D" id="2.40.160.20">
    <property type="match status" value="1"/>
</dbReference>
<organism evidence="4 5">
    <name type="scientific">Bdellovibrio bacteriovorus</name>
    <dbReference type="NCBI Taxonomy" id="959"/>
    <lineage>
        <taxon>Bacteria</taxon>
        <taxon>Pseudomonadati</taxon>
        <taxon>Bdellovibrionota</taxon>
        <taxon>Bdellovibrionia</taxon>
        <taxon>Bdellovibrionales</taxon>
        <taxon>Pseudobdellovibrionaceae</taxon>
        <taxon>Bdellovibrio</taxon>
    </lineage>
</organism>
<feature type="signal peptide" evidence="2">
    <location>
        <begin position="1"/>
        <end position="22"/>
    </location>
</feature>
<dbReference type="EMBL" id="CP020946">
    <property type="protein sequence ID" value="ASD65541.1"/>
    <property type="molecule type" value="Genomic_DNA"/>
</dbReference>
<evidence type="ECO:0000313" key="5">
    <source>
        <dbReference type="Proteomes" id="UP000197003"/>
    </source>
</evidence>
<dbReference type="InterPro" id="IPR027385">
    <property type="entry name" value="Beta-barrel_OMP"/>
</dbReference>
<evidence type="ECO:0000313" key="4">
    <source>
        <dbReference type="EMBL" id="ASD65541.1"/>
    </source>
</evidence>
<reference evidence="4 5" key="1">
    <citation type="submission" date="2017-04" db="EMBL/GenBank/DDBJ databases">
        <title>Whole genome sequence of Bdellovibrio bacteriovorus strain SSB218315.</title>
        <authorList>
            <person name="Oyedara O."/>
            <person name="Rodriguez-Perez M.A."/>
        </authorList>
    </citation>
    <scope>NUCLEOTIDE SEQUENCE [LARGE SCALE GENOMIC DNA]</scope>
    <source>
        <strain evidence="4 5">SSB218315</strain>
    </source>
</reference>